<evidence type="ECO:0000313" key="2">
    <source>
        <dbReference type="EMBL" id="NPE13389.1"/>
    </source>
</evidence>
<protein>
    <submittedName>
        <fullName evidence="2">Uncharacterized protein</fullName>
    </submittedName>
</protein>
<evidence type="ECO:0000313" key="3">
    <source>
        <dbReference type="Proteomes" id="UP001193734"/>
    </source>
</evidence>
<dbReference type="RefSeq" id="WP_172176554.1">
    <property type="nucleotide sequence ID" value="NZ_CASGIA010000021.1"/>
</dbReference>
<proteinExistence type="predicted"/>
<accession>A0ABX2ARX3</accession>
<keyword evidence="1" id="KW-0812">Transmembrane</keyword>
<comment type="caution">
    <text evidence="2">The sequence shown here is derived from an EMBL/GenBank/DDBJ whole genome shotgun (WGS) entry which is preliminary data.</text>
</comment>
<dbReference type="Proteomes" id="UP001193734">
    <property type="component" value="Unassembled WGS sequence"/>
</dbReference>
<dbReference type="GeneID" id="82156816"/>
<reference evidence="2 3" key="1">
    <citation type="submission" date="2020-05" db="EMBL/GenBank/DDBJ databases">
        <title>Distinct polysaccharide utilization as determinants for interspecies competition between intestinal Prevotella spp.</title>
        <authorList>
            <person name="Galvez E.J.C."/>
            <person name="Iljazovic A."/>
            <person name="Strowig T."/>
        </authorList>
    </citation>
    <scope>NUCLEOTIDE SEQUENCE [LARGE SCALE GENOMIC DNA]</scope>
    <source>
        <strain evidence="2 3">PROD</strain>
    </source>
</reference>
<keyword evidence="3" id="KW-1185">Reference proteome</keyword>
<keyword evidence="1" id="KW-0472">Membrane</keyword>
<dbReference type="EMBL" id="JABKKE010000004">
    <property type="protein sequence ID" value="NPE13389.1"/>
    <property type="molecule type" value="Genomic_DNA"/>
</dbReference>
<keyword evidence="1" id="KW-1133">Transmembrane helix</keyword>
<evidence type="ECO:0000256" key="1">
    <source>
        <dbReference type="SAM" id="Phobius"/>
    </source>
</evidence>
<sequence length="406" mass="47071">MKNKNKILSNRIVILLIFIFHFLFIPAQNIRDLEKVNKVYIKELKSKGYKSVDIKTGDNGFWYFLVGKKIEGKKVYGVIDKDRKELFECKYTQIAYLPEIPDDGYRYHTFPSMQGGEETVSIYHYAMPGHFVLEDMAGHTVIALIDGCIIKNINDDCFISGSWIITHSKKIYIRNYGGCQRLMLVNNDTKNIGLMTWDGKEIVKNENFLMYITSKTKDTFNATFVFNTKNNAGGFYCEDLNVIVPTEYEEIEANYKKRTFNVKLSPIDKLHEYNPDIKEVYIPKNQGEQYLKEHKYKECIEYYSKTGVDDSDSKFFSSYAMFGIATGHIMKLQNHLSAPSVNSRKGYDYQEAKSLLQNAIEILNTATIQDTIRQDIYKENISTYKKYLNILETNNSILKKIVLVIC</sequence>
<name>A0ABX2ARX3_9BACT</name>
<feature type="transmembrane region" description="Helical" evidence="1">
    <location>
        <begin position="12"/>
        <end position="30"/>
    </location>
</feature>
<organism evidence="2 3">
    <name type="scientific">Xylanibacter rodentium</name>
    <dbReference type="NCBI Taxonomy" id="2736289"/>
    <lineage>
        <taxon>Bacteria</taxon>
        <taxon>Pseudomonadati</taxon>
        <taxon>Bacteroidota</taxon>
        <taxon>Bacteroidia</taxon>
        <taxon>Bacteroidales</taxon>
        <taxon>Prevotellaceae</taxon>
        <taxon>Xylanibacter</taxon>
    </lineage>
</organism>
<gene>
    <name evidence="2" type="ORF">HPS55_03460</name>
</gene>